<keyword evidence="4" id="KW-1185">Reference proteome</keyword>
<gene>
    <name evidence="3" type="ORF">R6U77_14885</name>
</gene>
<accession>A0ABZ0S1H9</accession>
<dbReference type="Gene3D" id="3.30.530.20">
    <property type="match status" value="1"/>
</dbReference>
<proteinExistence type="inferred from homology"/>
<name>A0ABZ0S1H9_9BACI</name>
<dbReference type="RefSeq" id="WP_319836242.1">
    <property type="nucleotide sequence ID" value="NZ_CP137624.1"/>
</dbReference>
<dbReference type="EMBL" id="CP137624">
    <property type="protein sequence ID" value="WPK11162.1"/>
    <property type="molecule type" value="Genomic_DNA"/>
</dbReference>
<evidence type="ECO:0000256" key="1">
    <source>
        <dbReference type="ARBA" id="ARBA00006817"/>
    </source>
</evidence>
<organism evidence="3 4">
    <name type="scientific">Lysinibacillus louembei</name>
    <dbReference type="NCBI Taxonomy" id="1470088"/>
    <lineage>
        <taxon>Bacteria</taxon>
        <taxon>Bacillati</taxon>
        <taxon>Bacillota</taxon>
        <taxon>Bacilli</taxon>
        <taxon>Bacillales</taxon>
        <taxon>Bacillaceae</taxon>
        <taxon>Lysinibacillus</taxon>
    </lineage>
</organism>
<comment type="similarity">
    <text evidence="1">Belongs to the AHA1 family.</text>
</comment>
<sequence>MLATISQQPNATIAQFTRSFPSSVQQVWAVLTENHYLQQWMRNLEIVDARKNGKMHFHMLDDTDAFIEMKITDYEEFKTFAFDWGKDHVRFELQPGETGTMLTLTESIWQLTAHNAKDLAGWHICLQLFAGVLRGEREQEFPTEDWKEFYEAYTKLLNV</sequence>
<protein>
    <submittedName>
        <fullName evidence="3">SRPBCC family protein</fullName>
    </submittedName>
</protein>
<reference evidence="3 4" key="1">
    <citation type="submission" date="2023-09" db="EMBL/GenBank/DDBJ databases">
        <authorList>
            <person name="Page C.A."/>
            <person name="Perez-Diaz I.M."/>
        </authorList>
    </citation>
    <scope>NUCLEOTIDE SEQUENCE [LARGE SCALE GENOMIC DNA]</scope>
    <source>
        <strain evidence="3 4">Ll15</strain>
    </source>
</reference>
<evidence type="ECO:0000259" key="2">
    <source>
        <dbReference type="Pfam" id="PF08327"/>
    </source>
</evidence>
<dbReference type="SUPFAM" id="SSF55961">
    <property type="entry name" value="Bet v1-like"/>
    <property type="match status" value="1"/>
</dbReference>
<evidence type="ECO:0000313" key="3">
    <source>
        <dbReference type="EMBL" id="WPK11162.1"/>
    </source>
</evidence>
<feature type="domain" description="Activator of Hsp90 ATPase homologue 1/2-like C-terminal" evidence="2">
    <location>
        <begin position="23"/>
        <end position="133"/>
    </location>
</feature>
<dbReference type="CDD" id="cd08899">
    <property type="entry name" value="SRPBCC_CalC_Aha1-like_6"/>
    <property type="match status" value="1"/>
</dbReference>
<dbReference type="Pfam" id="PF08327">
    <property type="entry name" value="AHSA1"/>
    <property type="match status" value="1"/>
</dbReference>
<dbReference type="InterPro" id="IPR023393">
    <property type="entry name" value="START-like_dom_sf"/>
</dbReference>
<dbReference type="InterPro" id="IPR013538">
    <property type="entry name" value="ASHA1/2-like_C"/>
</dbReference>
<evidence type="ECO:0000313" key="4">
    <source>
        <dbReference type="Proteomes" id="UP001322664"/>
    </source>
</evidence>
<dbReference type="Proteomes" id="UP001322664">
    <property type="component" value="Chromosome"/>
</dbReference>